<name>A0A9Q8E6X8_9ENTR</name>
<organism evidence="1 2">
    <name type="scientific">Citrobacter youngae</name>
    <dbReference type="NCBI Taxonomy" id="133448"/>
    <lineage>
        <taxon>Bacteria</taxon>
        <taxon>Pseudomonadati</taxon>
        <taxon>Pseudomonadota</taxon>
        <taxon>Gammaproteobacteria</taxon>
        <taxon>Enterobacterales</taxon>
        <taxon>Enterobacteriaceae</taxon>
        <taxon>Citrobacter</taxon>
        <taxon>Citrobacter freundii complex</taxon>
    </lineage>
</organism>
<protein>
    <submittedName>
        <fullName evidence="1">Maltose O-acetyltransferase</fullName>
        <ecNumber evidence="1">2.3.1.18</ecNumber>
    </submittedName>
</protein>
<keyword evidence="1" id="KW-0012">Acyltransferase</keyword>
<dbReference type="PANTHER" id="PTHR23416:SF78">
    <property type="entry name" value="LIPOPOLYSACCHARIDE BIOSYNTHESIS O-ACETYL TRANSFERASE WBBJ-RELATED"/>
    <property type="match status" value="1"/>
</dbReference>
<dbReference type="InterPro" id="IPR011004">
    <property type="entry name" value="Trimer_LpxA-like_sf"/>
</dbReference>
<dbReference type="PANTHER" id="PTHR23416">
    <property type="entry name" value="SIALIC ACID SYNTHASE-RELATED"/>
    <property type="match status" value="1"/>
</dbReference>
<dbReference type="InterPro" id="IPR051159">
    <property type="entry name" value="Hexapeptide_acetyltransf"/>
</dbReference>
<dbReference type="SUPFAM" id="SSF51161">
    <property type="entry name" value="Trimeric LpxA-like enzymes"/>
    <property type="match status" value="1"/>
</dbReference>
<accession>A0A9Q8E6X8</accession>
<gene>
    <name evidence="1" type="primary">lacA</name>
    <name evidence="1" type="ORF">NCTC8782_00532</name>
</gene>
<reference evidence="1 2" key="1">
    <citation type="submission" date="2018-06" db="EMBL/GenBank/DDBJ databases">
        <authorList>
            <consortium name="Pathogen Informatics"/>
            <person name="Doyle S."/>
        </authorList>
    </citation>
    <scope>NUCLEOTIDE SEQUENCE [LARGE SCALE GENOMIC DNA]</scope>
    <source>
        <strain evidence="1 2">NCTC8782</strain>
    </source>
</reference>
<evidence type="ECO:0000313" key="2">
    <source>
        <dbReference type="Proteomes" id="UP000255286"/>
    </source>
</evidence>
<comment type="caution">
    <text evidence="1">The sequence shown here is derived from an EMBL/GenBank/DDBJ whole genome shotgun (WGS) entry which is preliminary data.</text>
</comment>
<dbReference type="Gene3D" id="2.160.10.10">
    <property type="entry name" value="Hexapeptide repeat proteins"/>
    <property type="match status" value="1"/>
</dbReference>
<sequence length="219" mass="24188">MVQDRDQNGNVIYYRGVVNHRVNVQFVGNNNTLLIHNEAKELSGSVKFYGDFGYFSLGAMSSFRGQVIVGDKCRVNIGNKTTVTKNCFINTAEETDVIIGDDCMIASDTILRTHDSHPIFDIVTQTRINIAQSIIIGNHVWLGDQVIVLGGAKVEDGSIIGIRGLVTGIITNNSIAAGVPARVIRKDIAWERPNLNRTKLNVLHDASEIECSDYWNKTK</sequence>
<dbReference type="EMBL" id="UIGT01000001">
    <property type="protein sequence ID" value="SUX78095.1"/>
    <property type="molecule type" value="Genomic_DNA"/>
</dbReference>
<dbReference type="AlphaFoldDB" id="A0A9Q8E6X8"/>
<dbReference type="GO" id="GO:0008870">
    <property type="term" value="F:galactoside O-acetyltransferase activity"/>
    <property type="evidence" value="ECO:0007669"/>
    <property type="project" value="UniProtKB-EC"/>
</dbReference>
<dbReference type="EC" id="2.3.1.18" evidence="1"/>
<dbReference type="CDD" id="cd04647">
    <property type="entry name" value="LbH_MAT_like"/>
    <property type="match status" value="1"/>
</dbReference>
<dbReference type="Proteomes" id="UP000255286">
    <property type="component" value="Unassembled WGS sequence"/>
</dbReference>
<dbReference type="RefSeq" id="WP_115600928.1">
    <property type="nucleotide sequence ID" value="NZ_UIGT01000001.1"/>
</dbReference>
<keyword evidence="1" id="KW-0808">Transferase</keyword>
<evidence type="ECO:0000313" key="1">
    <source>
        <dbReference type="EMBL" id="SUX78095.1"/>
    </source>
</evidence>
<proteinExistence type="predicted"/>